<dbReference type="PANTHER" id="PTHR22926">
    <property type="entry name" value="PHOSPHO-N-ACETYLMURAMOYL-PENTAPEPTIDE-TRANSFERASE"/>
    <property type="match status" value="1"/>
</dbReference>
<feature type="transmembrane region" description="Helical" evidence="8">
    <location>
        <begin position="68"/>
        <end position="85"/>
    </location>
</feature>
<proteinExistence type="predicted"/>
<keyword evidence="10" id="KW-1185">Reference proteome</keyword>
<evidence type="ECO:0000256" key="5">
    <source>
        <dbReference type="ARBA" id="ARBA00022989"/>
    </source>
</evidence>
<dbReference type="CDD" id="cd06853">
    <property type="entry name" value="GT_WecA_like"/>
    <property type="match status" value="1"/>
</dbReference>
<evidence type="ECO:0000256" key="3">
    <source>
        <dbReference type="ARBA" id="ARBA00022679"/>
    </source>
</evidence>
<dbReference type="GO" id="GO:0009103">
    <property type="term" value="P:lipopolysaccharide biosynthetic process"/>
    <property type="evidence" value="ECO:0007669"/>
    <property type="project" value="TreeGrafter"/>
</dbReference>
<evidence type="ECO:0000313" key="10">
    <source>
        <dbReference type="Proteomes" id="UP000075359"/>
    </source>
</evidence>
<feature type="transmembrane region" description="Helical" evidence="8">
    <location>
        <begin position="154"/>
        <end position="172"/>
    </location>
</feature>
<feature type="binding site" evidence="7">
    <location>
        <position position="207"/>
    </location>
    <ligand>
        <name>Mg(2+)</name>
        <dbReference type="ChEBI" id="CHEBI:18420"/>
    </ligand>
</feature>
<keyword evidence="3 9" id="KW-0808">Transferase</keyword>
<dbReference type="PANTHER" id="PTHR22926:SF3">
    <property type="entry name" value="UNDECAPRENYL-PHOSPHATE ALPHA-N-ACETYLGLUCOSAMINYL 1-PHOSPHATE TRANSFERASE"/>
    <property type="match status" value="1"/>
</dbReference>
<gene>
    <name evidence="9" type="ORF">AS592_00280</name>
</gene>
<dbReference type="GO" id="GO:0044038">
    <property type="term" value="P:cell wall macromolecule biosynthetic process"/>
    <property type="evidence" value="ECO:0007669"/>
    <property type="project" value="TreeGrafter"/>
</dbReference>
<dbReference type="PROSITE" id="PS01348">
    <property type="entry name" value="MRAY_2"/>
    <property type="match status" value="1"/>
</dbReference>
<keyword evidence="7" id="KW-0460">Magnesium</keyword>
<feature type="transmembrane region" description="Helical" evidence="8">
    <location>
        <begin position="97"/>
        <end position="121"/>
    </location>
</feature>
<protein>
    <submittedName>
        <fullName evidence="9">Glycosyl transferase</fullName>
    </submittedName>
</protein>
<evidence type="ECO:0000256" key="8">
    <source>
        <dbReference type="SAM" id="Phobius"/>
    </source>
</evidence>
<dbReference type="InterPro" id="IPR018480">
    <property type="entry name" value="PNAcMuramoyl-5peptid_Trfase_CS"/>
</dbReference>
<keyword evidence="7" id="KW-0479">Metal-binding</keyword>
<name>A0A151CHG4_9BACT</name>
<dbReference type="InterPro" id="IPR000715">
    <property type="entry name" value="Glycosyl_transferase_4"/>
</dbReference>
<comment type="caution">
    <text evidence="9">The sequence shown here is derived from an EMBL/GenBank/DDBJ whole genome shotgun (WGS) entry which is preliminary data.</text>
</comment>
<dbReference type="OrthoDB" id="9783652at2"/>
<evidence type="ECO:0000256" key="2">
    <source>
        <dbReference type="ARBA" id="ARBA00022475"/>
    </source>
</evidence>
<evidence type="ECO:0000256" key="1">
    <source>
        <dbReference type="ARBA" id="ARBA00004651"/>
    </source>
</evidence>
<feature type="transmembrane region" description="Helical" evidence="8">
    <location>
        <begin position="281"/>
        <end position="300"/>
    </location>
</feature>
<feature type="transmembrane region" description="Helical" evidence="8">
    <location>
        <begin position="228"/>
        <end position="249"/>
    </location>
</feature>
<feature type="transmembrane region" description="Helical" evidence="8">
    <location>
        <begin position="127"/>
        <end position="147"/>
    </location>
</feature>
<dbReference type="GO" id="GO:0016780">
    <property type="term" value="F:phosphotransferase activity, for other substituted phosphate groups"/>
    <property type="evidence" value="ECO:0007669"/>
    <property type="project" value="InterPro"/>
</dbReference>
<dbReference type="GO" id="GO:0046872">
    <property type="term" value="F:metal ion binding"/>
    <property type="evidence" value="ECO:0007669"/>
    <property type="project" value="UniProtKB-KW"/>
</dbReference>
<dbReference type="AlphaFoldDB" id="A0A151CHG4"/>
<organism evidence="9 10">
    <name type="scientific">Sulfurovum riftiae</name>
    <dbReference type="NCBI Taxonomy" id="1630136"/>
    <lineage>
        <taxon>Bacteria</taxon>
        <taxon>Pseudomonadati</taxon>
        <taxon>Campylobacterota</taxon>
        <taxon>Epsilonproteobacteria</taxon>
        <taxon>Campylobacterales</taxon>
        <taxon>Sulfurovaceae</taxon>
        <taxon>Sulfurovum</taxon>
    </lineage>
</organism>
<feature type="transmembrane region" description="Helical" evidence="8">
    <location>
        <begin position="178"/>
        <end position="196"/>
    </location>
</feature>
<evidence type="ECO:0000256" key="6">
    <source>
        <dbReference type="ARBA" id="ARBA00023136"/>
    </source>
</evidence>
<comment type="cofactor">
    <cofactor evidence="7">
        <name>Mg(2+)</name>
        <dbReference type="ChEBI" id="CHEBI:18420"/>
    </cofactor>
</comment>
<dbReference type="STRING" id="1630136.AS592_00280"/>
<keyword evidence="6 8" id="KW-0472">Membrane</keyword>
<keyword evidence="2" id="KW-1003">Cell membrane</keyword>
<evidence type="ECO:0000313" key="9">
    <source>
        <dbReference type="EMBL" id="KYJ86980.1"/>
    </source>
</evidence>
<feature type="binding site" evidence="7">
    <location>
        <position position="147"/>
    </location>
    <ligand>
        <name>Mg(2+)</name>
        <dbReference type="ChEBI" id="CHEBI:18420"/>
    </ligand>
</feature>
<feature type="transmembrane region" description="Helical" evidence="8">
    <location>
        <begin position="44"/>
        <end position="62"/>
    </location>
</feature>
<keyword evidence="4 8" id="KW-0812">Transmembrane</keyword>
<dbReference type="GO" id="GO:0005886">
    <property type="term" value="C:plasma membrane"/>
    <property type="evidence" value="ECO:0007669"/>
    <property type="project" value="UniProtKB-SubCell"/>
</dbReference>
<sequence length="334" mass="37056">MYLDFIFIFIVSLVSIRLVKRYAPKIGLMDVPNVRSTHCSIVPRGAGIGFYLPVAFILPVFHFDLICAYSWTVIAILIIFAIGVLDDHHDASPNTKFLVLMVATVFLSFDDIVITGIGTFFGLPITLGWFALPFTVFAVAGFTNALNLIDGLDGLAATLSIIILLTFFFVGYTHQDLFMMLLSGAFIAGLSAFAFYNWHPASIFMGDSGSLTLGFVIATLAIKSLAYLPAISILFIAAIPILDTIIVMVRRKINGKSMFSADRCHMHHILRHFFAEDTPKTVFFLGVMQASYALTGLQLDKEMDEGYMLVLFALNIVLLYLFLGAMIKRQKREC</sequence>
<comment type="subcellular location">
    <subcellularLocation>
        <location evidence="1">Cell membrane</location>
        <topology evidence="1">Multi-pass membrane protein</topology>
    </subcellularLocation>
</comment>
<feature type="transmembrane region" description="Helical" evidence="8">
    <location>
        <begin position="6"/>
        <end position="23"/>
    </location>
</feature>
<evidence type="ECO:0000256" key="7">
    <source>
        <dbReference type="PIRSR" id="PIRSR600715-1"/>
    </source>
</evidence>
<dbReference type="EMBL" id="LNKT01000009">
    <property type="protein sequence ID" value="KYJ86980.1"/>
    <property type="molecule type" value="Genomic_DNA"/>
</dbReference>
<reference evidence="9 10" key="1">
    <citation type="submission" date="2015-11" db="EMBL/GenBank/DDBJ databases">
        <title>Draft genome of Sulfurovum riftiae 1812E, a member of the Epsilonproteobacteria isolated from the tube of the deep-sea hydrothermal vent tubewom Riftia pachyptila.</title>
        <authorList>
            <person name="Vetriani C."/>
            <person name="Giovannelli D."/>
        </authorList>
    </citation>
    <scope>NUCLEOTIDE SEQUENCE [LARGE SCALE GENOMIC DNA]</scope>
    <source>
        <strain evidence="9 10">1812E</strain>
    </source>
</reference>
<dbReference type="GO" id="GO:0071555">
    <property type="term" value="P:cell wall organization"/>
    <property type="evidence" value="ECO:0007669"/>
    <property type="project" value="TreeGrafter"/>
</dbReference>
<accession>A0A151CHG4</accession>
<evidence type="ECO:0000256" key="4">
    <source>
        <dbReference type="ARBA" id="ARBA00022692"/>
    </source>
</evidence>
<dbReference type="RefSeq" id="WP_067329684.1">
    <property type="nucleotide sequence ID" value="NZ_LNKT01000009.1"/>
</dbReference>
<feature type="transmembrane region" description="Helical" evidence="8">
    <location>
        <begin position="203"/>
        <end position="222"/>
    </location>
</feature>
<dbReference type="Proteomes" id="UP000075359">
    <property type="component" value="Unassembled WGS sequence"/>
</dbReference>
<keyword evidence="5 8" id="KW-1133">Transmembrane helix</keyword>
<feature type="transmembrane region" description="Helical" evidence="8">
    <location>
        <begin position="306"/>
        <end position="327"/>
    </location>
</feature>
<dbReference type="Pfam" id="PF00953">
    <property type="entry name" value="Glycos_transf_4"/>
    <property type="match status" value="1"/>
</dbReference>